<protein>
    <submittedName>
        <fullName evidence="7">Recombinase XerD</fullName>
    </submittedName>
</protein>
<reference evidence="7 8" key="1">
    <citation type="submission" date="2020-06" db="EMBL/GenBank/DDBJ databases">
        <title>NJ-3-1, isolated from saline soil.</title>
        <authorList>
            <person name="Cui H.L."/>
            <person name="Shi X."/>
        </authorList>
    </citation>
    <scope>NUCLEOTIDE SEQUENCE [LARGE SCALE GENOMIC DNA]</scope>
    <source>
        <strain evidence="7 8">NJ-3-1</strain>
        <plasmid evidence="7 8">unnamed1</plasmid>
    </source>
</reference>
<dbReference type="Gene3D" id="1.10.443.10">
    <property type="entry name" value="Intergrase catalytic core"/>
    <property type="match status" value="1"/>
</dbReference>
<dbReference type="EMBL" id="CP058580">
    <property type="protein sequence ID" value="QLG64157.1"/>
    <property type="molecule type" value="Genomic_DNA"/>
</dbReference>
<evidence type="ECO:0000256" key="2">
    <source>
        <dbReference type="ARBA" id="ARBA00023125"/>
    </source>
</evidence>
<dbReference type="InterPro" id="IPR044068">
    <property type="entry name" value="CB"/>
</dbReference>
<dbReference type="PANTHER" id="PTHR30349">
    <property type="entry name" value="PHAGE INTEGRASE-RELATED"/>
    <property type="match status" value="1"/>
</dbReference>
<geneLocation type="plasmid" evidence="7 8">
    <name>unnamed1</name>
</geneLocation>
<evidence type="ECO:0000256" key="3">
    <source>
        <dbReference type="ARBA" id="ARBA00023172"/>
    </source>
</evidence>
<keyword evidence="3" id="KW-0233">DNA recombination</keyword>
<dbReference type="PANTHER" id="PTHR30349:SF41">
    <property type="entry name" value="INTEGRASE_RECOMBINASE PROTEIN MJ0367-RELATED"/>
    <property type="match status" value="1"/>
</dbReference>
<dbReference type="Gene3D" id="1.10.150.130">
    <property type="match status" value="1"/>
</dbReference>
<proteinExistence type="predicted"/>
<dbReference type="InterPro" id="IPR010998">
    <property type="entry name" value="Integrase_recombinase_N"/>
</dbReference>
<dbReference type="GO" id="GO:0006310">
    <property type="term" value="P:DNA recombination"/>
    <property type="evidence" value="ECO:0007669"/>
    <property type="project" value="UniProtKB-KW"/>
</dbReference>
<sequence length="390" mass="43292">MATSDTNGPDQGEPAIRRLVDDFLASKEERGSGAYAASAASVLDRFVDWLGARDRTLADLDDDRRGPQVMRAYAKHLRRRATAEDGISASTANTYYAYVSGCLGYGVRDVALSRNPARTEAAREELPAIEGKRSDQQFWSREQRESLLDHARARAGDAIVAEPFEAYAETRDHALVAVLAFAGVRGAEVLRHRKDDRRGRDGLRWSRVDLEAGTMEVLGKSKTEGKRWQHASLPGPAREALGTLYRVQRPPVDDWPVFESSHAPSLWARAREELEGRGESVETLVAARGDVRELLRAERVAPPALTTDGGRSVLRRLTGGADVDPPDGADYLEPHGARRGIGEELYRIDRGLAQDLLRHEELSTTRDHYQHIDAAERTREIDAELERIGE</sequence>
<dbReference type="KEGG" id="halu:HUG12_20415"/>
<dbReference type="InterPro" id="IPR013762">
    <property type="entry name" value="Integrase-like_cat_sf"/>
</dbReference>
<dbReference type="AlphaFoldDB" id="A0A7D5QD22"/>
<evidence type="ECO:0000313" key="7">
    <source>
        <dbReference type="EMBL" id="QLG64157.1"/>
    </source>
</evidence>
<dbReference type="InterPro" id="IPR002104">
    <property type="entry name" value="Integrase_catalytic"/>
</dbReference>
<evidence type="ECO:0000256" key="1">
    <source>
        <dbReference type="ARBA" id="ARBA00022908"/>
    </source>
</evidence>
<dbReference type="GO" id="GO:0015074">
    <property type="term" value="P:DNA integration"/>
    <property type="evidence" value="ECO:0007669"/>
    <property type="project" value="UniProtKB-KW"/>
</dbReference>
<dbReference type="GO" id="GO:0003677">
    <property type="term" value="F:DNA binding"/>
    <property type="evidence" value="ECO:0007669"/>
    <property type="project" value="UniProtKB-UniRule"/>
</dbReference>
<dbReference type="OrthoDB" id="194919at2157"/>
<feature type="domain" description="Tyr recombinase" evidence="5">
    <location>
        <begin position="134"/>
        <end position="383"/>
    </location>
</feature>
<gene>
    <name evidence="7" type="ORF">HUG12_20415</name>
</gene>
<dbReference type="InterPro" id="IPR050090">
    <property type="entry name" value="Tyrosine_recombinase_XerCD"/>
</dbReference>
<evidence type="ECO:0000256" key="4">
    <source>
        <dbReference type="PROSITE-ProRule" id="PRU01248"/>
    </source>
</evidence>
<evidence type="ECO:0000313" key="8">
    <source>
        <dbReference type="Proteomes" id="UP000509626"/>
    </source>
</evidence>
<feature type="domain" description="Core-binding (CB)" evidence="6">
    <location>
        <begin position="14"/>
        <end position="107"/>
    </location>
</feature>
<dbReference type="PROSITE" id="PS51898">
    <property type="entry name" value="TYR_RECOMBINASE"/>
    <property type="match status" value="1"/>
</dbReference>
<name>A0A7D5QD22_9EURY</name>
<dbReference type="InterPro" id="IPR011010">
    <property type="entry name" value="DNA_brk_join_enz"/>
</dbReference>
<keyword evidence="8" id="KW-1185">Reference proteome</keyword>
<dbReference type="PROSITE" id="PS51900">
    <property type="entry name" value="CB"/>
    <property type="match status" value="1"/>
</dbReference>
<dbReference type="SUPFAM" id="SSF56349">
    <property type="entry name" value="DNA breaking-rejoining enzymes"/>
    <property type="match status" value="1"/>
</dbReference>
<keyword evidence="1" id="KW-0229">DNA integration</keyword>
<dbReference type="GeneID" id="56039876"/>
<evidence type="ECO:0000259" key="6">
    <source>
        <dbReference type="PROSITE" id="PS51900"/>
    </source>
</evidence>
<dbReference type="RefSeq" id="WP_179270740.1">
    <property type="nucleotide sequence ID" value="NZ_CP058580.1"/>
</dbReference>
<accession>A0A7D5QD22</accession>
<dbReference type="Proteomes" id="UP000509626">
    <property type="component" value="Plasmid unnamed1"/>
</dbReference>
<keyword evidence="7" id="KW-0614">Plasmid</keyword>
<evidence type="ECO:0000259" key="5">
    <source>
        <dbReference type="PROSITE" id="PS51898"/>
    </source>
</evidence>
<keyword evidence="2 4" id="KW-0238">DNA-binding</keyword>
<organism evidence="7 8">
    <name type="scientific">Halorarum salinum</name>
    <dbReference type="NCBI Taxonomy" id="2743089"/>
    <lineage>
        <taxon>Archaea</taxon>
        <taxon>Methanobacteriati</taxon>
        <taxon>Methanobacteriota</taxon>
        <taxon>Stenosarchaea group</taxon>
        <taxon>Halobacteria</taxon>
        <taxon>Halobacteriales</taxon>
        <taxon>Haloferacaceae</taxon>
        <taxon>Halorarum</taxon>
    </lineage>
</organism>